<reference evidence="11 12" key="1">
    <citation type="submission" date="2022-05" db="EMBL/GenBank/DDBJ databases">
        <authorList>
            <consortium name="Genoscope - CEA"/>
            <person name="William W."/>
        </authorList>
    </citation>
    <scope>NUCLEOTIDE SEQUENCE [LARGE SCALE GENOMIC DNA]</scope>
</reference>
<comment type="similarity">
    <text evidence="1">Belongs to the class-II aminoacyl-tRNA synthetase family.</text>
</comment>
<name>A0ABN8PQJ5_9CNID</name>
<dbReference type="CDD" id="cd00859">
    <property type="entry name" value="HisRS_anticodon"/>
    <property type="match status" value="1"/>
</dbReference>
<dbReference type="Pfam" id="PF13393">
    <property type="entry name" value="tRNA-synt_His"/>
    <property type="match status" value="1"/>
</dbReference>
<proteinExistence type="inferred from homology"/>
<keyword evidence="6" id="KW-0648">Protein biosynthesis</keyword>
<dbReference type="InterPro" id="IPR045864">
    <property type="entry name" value="aa-tRNA-synth_II/BPL/LPL"/>
</dbReference>
<dbReference type="InterPro" id="IPR000738">
    <property type="entry name" value="WHEP-TRS_dom"/>
</dbReference>
<keyword evidence="3" id="KW-0436">Ligase</keyword>
<dbReference type="PROSITE" id="PS51185">
    <property type="entry name" value="WHEP_TRS_2"/>
    <property type="match status" value="1"/>
</dbReference>
<evidence type="ECO:0000256" key="2">
    <source>
        <dbReference type="ARBA" id="ARBA00012815"/>
    </source>
</evidence>
<dbReference type="EC" id="6.1.1.21" evidence="2"/>
<dbReference type="PANTHER" id="PTHR11476">
    <property type="entry name" value="HISTIDYL-TRNA SYNTHETASE"/>
    <property type="match status" value="1"/>
</dbReference>
<evidence type="ECO:0000256" key="1">
    <source>
        <dbReference type="ARBA" id="ARBA00008226"/>
    </source>
</evidence>
<feature type="domain" description="WHEP-TRS" evidence="10">
    <location>
        <begin position="9"/>
        <end position="68"/>
    </location>
</feature>
<evidence type="ECO:0000259" key="9">
    <source>
        <dbReference type="PROSITE" id="PS50862"/>
    </source>
</evidence>
<evidence type="ECO:0000256" key="7">
    <source>
        <dbReference type="ARBA" id="ARBA00023146"/>
    </source>
</evidence>
<keyword evidence="12" id="KW-1185">Reference proteome</keyword>
<dbReference type="PANTHER" id="PTHR11476:SF7">
    <property type="entry name" value="HISTIDINE--TRNA LIGASE"/>
    <property type="match status" value="1"/>
</dbReference>
<dbReference type="Gene3D" id="3.40.50.800">
    <property type="entry name" value="Anticodon-binding domain"/>
    <property type="match status" value="1"/>
</dbReference>
<dbReference type="EMBL" id="CALNXK010000083">
    <property type="protein sequence ID" value="CAH3148271.1"/>
    <property type="molecule type" value="Genomic_DNA"/>
</dbReference>
<dbReference type="Proteomes" id="UP001159405">
    <property type="component" value="Unassembled WGS sequence"/>
</dbReference>
<evidence type="ECO:0000256" key="3">
    <source>
        <dbReference type="ARBA" id="ARBA00022598"/>
    </source>
</evidence>
<protein>
    <recommendedName>
        <fullName evidence="2">histidine--tRNA ligase</fullName>
        <ecNumber evidence="2">6.1.1.21</ecNumber>
    </recommendedName>
</protein>
<evidence type="ECO:0000313" key="12">
    <source>
        <dbReference type="Proteomes" id="UP001159405"/>
    </source>
</evidence>
<dbReference type="InterPro" id="IPR004154">
    <property type="entry name" value="Anticodon-bd"/>
</dbReference>
<organism evidence="11 12">
    <name type="scientific">Porites lobata</name>
    <dbReference type="NCBI Taxonomy" id="104759"/>
    <lineage>
        <taxon>Eukaryota</taxon>
        <taxon>Metazoa</taxon>
        <taxon>Cnidaria</taxon>
        <taxon>Anthozoa</taxon>
        <taxon>Hexacorallia</taxon>
        <taxon>Scleractinia</taxon>
        <taxon>Fungiina</taxon>
        <taxon>Poritidae</taxon>
        <taxon>Porites</taxon>
    </lineage>
</organism>
<gene>
    <name evidence="11" type="ORF">PLOB_00046524</name>
</gene>
<keyword evidence="5" id="KW-0067">ATP-binding</keyword>
<evidence type="ECO:0000256" key="6">
    <source>
        <dbReference type="ARBA" id="ARBA00022917"/>
    </source>
</evidence>
<feature type="domain" description="Aminoacyl-transfer RNA synthetases class-II family profile" evidence="9">
    <location>
        <begin position="235"/>
        <end position="482"/>
    </location>
</feature>
<evidence type="ECO:0000259" key="10">
    <source>
        <dbReference type="PROSITE" id="PS51185"/>
    </source>
</evidence>
<keyword evidence="7" id="KW-0030">Aminoacyl-tRNA synthetase</keyword>
<evidence type="ECO:0000256" key="4">
    <source>
        <dbReference type="ARBA" id="ARBA00022741"/>
    </source>
</evidence>
<evidence type="ECO:0000256" key="5">
    <source>
        <dbReference type="ARBA" id="ARBA00022840"/>
    </source>
</evidence>
<dbReference type="SUPFAM" id="SSF52954">
    <property type="entry name" value="Class II aaRS ABD-related"/>
    <property type="match status" value="1"/>
</dbReference>
<dbReference type="CDD" id="cd00773">
    <property type="entry name" value="HisRS-like_core"/>
    <property type="match status" value="1"/>
</dbReference>
<keyword evidence="4" id="KW-0547">Nucleotide-binding</keyword>
<accession>A0ABN8PQJ5</accession>
<sequence>MASRESSFSRTEIQQEIKKHGDVLRQLKLKEPTDEVKNKIKEERERLVELKNQLGDDPGTQKFVLKTPKGTRDYEPKQMAVRERAFKAIISCFERHGAEQIDTPVFEMKFHSVQDFVSLGALDDVIMVLHIFLPDICGKMLSKFLHQFVNVWFTARPHSNPGLAGGQTPSPSQMQLSGLVSSVVTETLTGKYGEDSKLIYDLADQGGEFLSLRYDLTVPFARYVAMNKIKSIKRYHIAKVYRRDNPAMTRGRYREFYQCDIDIAGEYDAMIPDAECVKIVSEILTDLSLGDFTIKVNHRQLLDGMFAVCGVPEEKFRSICSAVDKLDKLPWEEVKAEMVGEKGLEPNAADRIGEYVKLKGGMELVESLMQDPALSKNKSAEAGLEDMRLLLTYIELFEIKDKVSFDLSLARGLDYYTGVIYEAVLTGEQPDLGKNEKGEPVGVGSVAGGGRYDNLVGMFDSKGRKVPCVGVSIGIERIFSILEARAQANGGKVRTTKTQVLVASGQKNFLEERLKLASQLWKAGIKAELLYRKNPKMLTQFQFCEDNLVPFCVVIGDNELKEGVVKLRDMTTRKEELIERDKICDEIKKRCEKLETK</sequence>
<evidence type="ECO:0000256" key="8">
    <source>
        <dbReference type="ARBA" id="ARBA00047639"/>
    </source>
</evidence>
<dbReference type="InterPro" id="IPR036621">
    <property type="entry name" value="Anticodon-bd_dom_sf"/>
</dbReference>
<dbReference type="InterPro" id="IPR033656">
    <property type="entry name" value="HisRS_anticodon"/>
</dbReference>
<comment type="caution">
    <text evidence="11">The sequence shown here is derived from an EMBL/GenBank/DDBJ whole genome shotgun (WGS) entry which is preliminary data.</text>
</comment>
<dbReference type="PROSITE" id="PS50862">
    <property type="entry name" value="AA_TRNA_LIGASE_II"/>
    <property type="match status" value="1"/>
</dbReference>
<dbReference type="Gene3D" id="1.10.287.10">
    <property type="entry name" value="S15/NS1, RNA-binding"/>
    <property type="match status" value="1"/>
</dbReference>
<dbReference type="Gene3D" id="3.30.930.10">
    <property type="entry name" value="Bira Bifunctional Protein, Domain 2"/>
    <property type="match status" value="2"/>
</dbReference>
<dbReference type="Pfam" id="PF03129">
    <property type="entry name" value="HGTP_anticodon"/>
    <property type="match status" value="1"/>
</dbReference>
<dbReference type="InterPro" id="IPR041715">
    <property type="entry name" value="HisRS-like_core"/>
</dbReference>
<dbReference type="SUPFAM" id="SSF55681">
    <property type="entry name" value="Class II aaRS and biotin synthetases"/>
    <property type="match status" value="1"/>
</dbReference>
<comment type="catalytic activity">
    <reaction evidence="8">
        <text>tRNA(His) + L-histidine + ATP = L-histidyl-tRNA(His) + AMP + diphosphate + H(+)</text>
        <dbReference type="Rhea" id="RHEA:17313"/>
        <dbReference type="Rhea" id="RHEA-COMP:9665"/>
        <dbReference type="Rhea" id="RHEA-COMP:9689"/>
        <dbReference type="ChEBI" id="CHEBI:15378"/>
        <dbReference type="ChEBI" id="CHEBI:30616"/>
        <dbReference type="ChEBI" id="CHEBI:33019"/>
        <dbReference type="ChEBI" id="CHEBI:57595"/>
        <dbReference type="ChEBI" id="CHEBI:78442"/>
        <dbReference type="ChEBI" id="CHEBI:78527"/>
        <dbReference type="ChEBI" id="CHEBI:456215"/>
        <dbReference type="EC" id="6.1.1.21"/>
    </reaction>
</comment>
<dbReference type="InterPro" id="IPR006195">
    <property type="entry name" value="aa-tRNA-synth_II"/>
</dbReference>
<evidence type="ECO:0000313" key="11">
    <source>
        <dbReference type="EMBL" id="CAH3148271.1"/>
    </source>
</evidence>